<dbReference type="GO" id="GO:0045259">
    <property type="term" value="C:proton-transporting ATP synthase complex"/>
    <property type="evidence" value="ECO:0007669"/>
    <property type="project" value="UniProtKB-KW"/>
</dbReference>
<reference evidence="9" key="1">
    <citation type="submission" date="2020-03" db="EMBL/GenBank/DDBJ databases">
        <title>Draft sequencing of Calidifontibacter sp. DB0510.</title>
        <authorList>
            <person name="Kim D.-U."/>
        </authorList>
    </citation>
    <scope>NUCLEOTIDE SEQUENCE</scope>
    <source>
        <strain evidence="9">DB0510</strain>
    </source>
</reference>
<dbReference type="Proteomes" id="UP000744769">
    <property type="component" value="Unassembled WGS sequence"/>
</dbReference>
<evidence type="ECO:0000256" key="1">
    <source>
        <dbReference type="ARBA" id="ARBA00004370"/>
    </source>
</evidence>
<dbReference type="InterPro" id="IPR020781">
    <property type="entry name" value="ATPase_OSCP/d_CS"/>
</dbReference>
<dbReference type="SUPFAM" id="SSF47928">
    <property type="entry name" value="N-terminal domain of the delta subunit of the F1F0-ATP synthase"/>
    <property type="match status" value="1"/>
</dbReference>
<evidence type="ECO:0000256" key="7">
    <source>
        <dbReference type="ARBA" id="ARBA00023310"/>
    </source>
</evidence>
<dbReference type="PROSITE" id="PS00389">
    <property type="entry name" value="ATPASE_DELTA"/>
    <property type="match status" value="1"/>
</dbReference>
<protein>
    <recommendedName>
        <fullName evidence="8">ATP synthase subunit delta</fullName>
    </recommendedName>
    <alternativeName>
        <fullName evidence="8">ATP synthase F(1) sector subunit delta</fullName>
    </alternativeName>
    <alternativeName>
        <fullName evidence="8">F-type ATPase subunit delta</fullName>
        <shortName evidence="8">F-ATPase subunit delta</shortName>
    </alternativeName>
</protein>
<dbReference type="EMBL" id="JAAOIV010000008">
    <property type="protein sequence ID" value="NHN56372.1"/>
    <property type="molecule type" value="Genomic_DNA"/>
</dbReference>
<keyword evidence="3 8" id="KW-0375">Hydrogen ion transport</keyword>
<dbReference type="GO" id="GO:0046933">
    <property type="term" value="F:proton-transporting ATP synthase activity, rotational mechanism"/>
    <property type="evidence" value="ECO:0007669"/>
    <property type="project" value="UniProtKB-UniRule"/>
</dbReference>
<evidence type="ECO:0000313" key="9">
    <source>
        <dbReference type="EMBL" id="NHN56372.1"/>
    </source>
</evidence>
<sequence>MQGASRGSLVSLRTSLGHQLGDGGDAATISRELFAVTEVLASSAALRRALVDTSRDTSARTGLVDRVFGGKVSDATLGLVREAVGQRWSSDRDLVDAAEEIAVAAAFGAAERRGRLDQVEEELFRFERTVAGDPGLRDALLDRQRSGADKAALVKKLLDGKAEQETIFLAERAASFPRGRRFERVIADYLRTAASVRDELTATVTVARPLEPAQKDRLTQGLSRLYNRSIVTNVIVDPQVVGGIRVQVGDEVIDGTILSRLEEVRRTMAG</sequence>
<evidence type="ECO:0000256" key="6">
    <source>
        <dbReference type="ARBA" id="ARBA00023196"/>
    </source>
</evidence>
<comment type="function">
    <text evidence="8">This protein is part of the stalk that links CF(0) to CF(1). It either transmits conformational changes from CF(0) to CF(1) or is implicated in proton conduction.</text>
</comment>
<evidence type="ECO:0000256" key="3">
    <source>
        <dbReference type="ARBA" id="ARBA00022781"/>
    </source>
</evidence>
<dbReference type="PRINTS" id="PR00125">
    <property type="entry name" value="ATPASEDELTA"/>
</dbReference>
<keyword evidence="4 8" id="KW-0406">Ion transport</keyword>
<evidence type="ECO:0000256" key="5">
    <source>
        <dbReference type="ARBA" id="ARBA00023136"/>
    </source>
</evidence>
<evidence type="ECO:0000256" key="4">
    <source>
        <dbReference type="ARBA" id="ARBA00023065"/>
    </source>
</evidence>
<name>A0A967E9G9_9MICO</name>
<keyword evidence="8" id="KW-1003">Cell membrane</keyword>
<dbReference type="Gene3D" id="1.10.520.20">
    <property type="entry name" value="N-terminal domain of the delta subunit of the F1F0-ATP synthase"/>
    <property type="match status" value="1"/>
</dbReference>
<comment type="similarity">
    <text evidence="8">Belongs to the ATPase delta chain family.</text>
</comment>
<keyword evidence="2 8" id="KW-0813">Transport</keyword>
<dbReference type="PANTHER" id="PTHR11910">
    <property type="entry name" value="ATP SYNTHASE DELTA CHAIN"/>
    <property type="match status" value="1"/>
</dbReference>
<evidence type="ECO:0000256" key="2">
    <source>
        <dbReference type="ARBA" id="ARBA00022448"/>
    </source>
</evidence>
<gene>
    <name evidence="8" type="primary">atpH</name>
    <name evidence="9" type="ORF">G9U51_11345</name>
</gene>
<dbReference type="GO" id="GO:0005886">
    <property type="term" value="C:plasma membrane"/>
    <property type="evidence" value="ECO:0007669"/>
    <property type="project" value="UniProtKB-SubCell"/>
</dbReference>
<dbReference type="InterPro" id="IPR000711">
    <property type="entry name" value="ATPase_OSCP/dsu"/>
</dbReference>
<dbReference type="Pfam" id="PF00213">
    <property type="entry name" value="OSCP"/>
    <property type="match status" value="1"/>
</dbReference>
<keyword evidence="10" id="KW-1185">Reference proteome</keyword>
<evidence type="ECO:0000313" key="10">
    <source>
        <dbReference type="Proteomes" id="UP000744769"/>
    </source>
</evidence>
<comment type="caution">
    <text evidence="9">The sequence shown here is derived from an EMBL/GenBank/DDBJ whole genome shotgun (WGS) entry which is preliminary data.</text>
</comment>
<comment type="function">
    <text evidence="8">F(1)F(0) ATP synthase produces ATP from ADP in the presence of a proton or sodium gradient. F-type ATPases consist of two structural domains, F(1) containing the extramembraneous catalytic core and F(0) containing the membrane proton channel, linked together by a central stalk and a peripheral stalk. During catalysis, ATP synthesis in the catalytic domain of F(1) is coupled via a rotary mechanism of the central stalk subunits to proton translocation.</text>
</comment>
<dbReference type="InterPro" id="IPR026015">
    <property type="entry name" value="ATP_synth_OSCP/delta_N_sf"/>
</dbReference>
<comment type="subcellular location">
    <subcellularLocation>
        <location evidence="8">Cell membrane</location>
        <topology evidence="8">Peripheral membrane protein</topology>
    </subcellularLocation>
    <subcellularLocation>
        <location evidence="1">Membrane</location>
    </subcellularLocation>
</comment>
<dbReference type="NCBIfam" id="NF009967">
    <property type="entry name" value="PRK13430.1"/>
    <property type="match status" value="1"/>
</dbReference>
<proteinExistence type="inferred from homology"/>
<keyword evidence="7 8" id="KW-0066">ATP synthesis</keyword>
<accession>A0A967E9G9</accession>
<dbReference type="AlphaFoldDB" id="A0A967E9G9"/>
<dbReference type="HAMAP" id="MF_01416">
    <property type="entry name" value="ATP_synth_delta_bact"/>
    <property type="match status" value="1"/>
</dbReference>
<dbReference type="RefSeq" id="WP_166197045.1">
    <property type="nucleotide sequence ID" value="NZ_JAAOIV010000008.1"/>
</dbReference>
<evidence type="ECO:0000256" key="8">
    <source>
        <dbReference type="HAMAP-Rule" id="MF_01416"/>
    </source>
</evidence>
<keyword evidence="5 8" id="KW-0472">Membrane</keyword>
<dbReference type="NCBIfam" id="TIGR01145">
    <property type="entry name" value="ATP_synt_delta"/>
    <property type="match status" value="1"/>
</dbReference>
<organism evidence="9 10">
    <name type="scientific">Metallococcus carri</name>
    <dbReference type="NCBI Taxonomy" id="1656884"/>
    <lineage>
        <taxon>Bacteria</taxon>
        <taxon>Bacillati</taxon>
        <taxon>Actinomycetota</taxon>
        <taxon>Actinomycetes</taxon>
        <taxon>Micrococcales</taxon>
        <taxon>Dermacoccaceae</taxon>
        <taxon>Metallococcus</taxon>
    </lineage>
</organism>
<keyword evidence="6 8" id="KW-0139">CF(1)</keyword>